<name>A0AAV8UYY6_9RHOD</name>
<dbReference type="AlphaFoldDB" id="A0AAV8UYY6"/>
<feature type="compositionally biased region" description="Polar residues" evidence="1">
    <location>
        <begin position="44"/>
        <end position="57"/>
    </location>
</feature>
<evidence type="ECO:0000256" key="1">
    <source>
        <dbReference type="SAM" id="MobiDB-lite"/>
    </source>
</evidence>
<dbReference type="Proteomes" id="UP001157974">
    <property type="component" value="Unassembled WGS sequence"/>
</dbReference>
<proteinExistence type="predicted"/>
<evidence type="ECO:0000313" key="2">
    <source>
        <dbReference type="EMBL" id="KAJ8907269.1"/>
    </source>
</evidence>
<organism evidence="2 3">
    <name type="scientific">Rhodosorus marinus</name>
    <dbReference type="NCBI Taxonomy" id="101924"/>
    <lineage>
        <taxon>Eukaryota</taxon>
        <taxon>Rhodophyta</taxon>
        <taxon>Stylonematophyceae</taxon>
        <taxon>Stylonematales</taxon>
        <taxon>Stylonemataceae</taxon>
        <taxon>Rhodosorus</taxon>
    </lineage>
</organism>
<gene>
    <name evidence="2" type="ORF">NDN08_007384</name>
</gene>
<dbReference type="EMBL" id="JAMWBK010000002">
    <property type="protein sequence ID" value="KAJ8907269.1"/>
    <property type="molecule type" value="Genomic_DNA"/>
</dbReference>
<comment type="caution">
    <text evidence="2">The sequence shown here is derived from an EMBL/GenBank/DDBJ whole genome shotgun (WGS) entry which is preliminary data.</text>
</comment>
<feature type="region of interest" description="Disordered" evidence="1">
    <location>
        <begin position="34"/>
        <end position="61"/>
    </location>
</feature>
<reference evidence="2 3" key="1">
    <citation type="journal article" date="2023" name="Nat. Commun.">
        <title>Origin of minicircular mitochondrial genomes in red algae.</title>
        <authorList>
            <person name="Lee Y."/>
            <person name="Cho C.H."/>
            <person name="Lee Y.M."/>
            <person name="Park S.I."/>
            <person name="Yang J.H."/>
            <person name="West J.A."/>
            <person name="Bhattacharya D."/>
            <person name="Yoon H.S."/>
        </authorList>
    </citation>
    <scope>NUCLEOTIDE SEQUENCE [LARGE SCALE GENOMIC DNA]</scope>
    <source>
        <strain evidence="2 3">CCMP1338</strain>
        <tissue evidence="2">Whole cell</tissue>
    </source>
</reference>
<protein>
    <submittedName>
        <fullName evidence="2">Uncharacterized protein</fullName>
    </submittedName>
</protein>
<evidence type="ECO:0000313" key="3">
    <source>
        <dbReference type="Proteomes" id="UP001157974"/>
    </source>
</evidence>
<keyword evidence="3" id="KW-1185">Reference proteome</keyword>
<sequence>MHSSVRIVLETELELFLRLTPLLLQVPPVEKHPKLTKKQVPNGHWTSQEHVPSSALTGSYHGERSYKTYSRDEVSQLQLVYNLRSRHFQSGVYRNLPLRKQNT</sequence>
<accession>A0AAV8UYY6</accession>